<dbReference type="PANTHER" id="PTHR42901:SF1">
    <property type="entry name" value="ALCOHOL DEHYDROGENASE"/>
    <property type="match status" value="1"/>
</dbReference>
<evidence type="ECO:0000256" key="1">
    <source>
        <dbReference type="ARBA" id="ARBA00006484"/>
    </source>
</evidence>
<accession>A0A3B0T1X0</accession>
<dbReference type="Pfam" id="PF00106">
    <property type="entry name" value="adh_short"/>
    <property type="match status" value="1"/>
</dbReference>
<dbReference type="PROSITE" id="PS00061">
    <property type="entry name" value="ADH_SHORT"/>
    <property type="match status" value="1"/>
</dbReference>
<sequence length="269" mass="28899">MVLVVLYAWVRPLRGTVMPRTMLITGATSGFGRAAVYEMVNRGWNVVATGRRIDRLEALRQDLASDLLHTVEMDVTDEASVDAAITSLPESITPITSLVNNAGLALGVLGALEADMDDWRTMVDTNIMGMLTVTAALLPQLVETGPGASIINLGSVSATVAYTGANVYGATKAFVRQWSRNLRTDLVGTGVRVTDVSPGMGETEFTVVRTHGDVERSDNFYQGAKALQPQDIADCIAWVAEQPAHVNVNLVEVMPISQVWQAAAVDRDV</sequence>
<dbReference type="EMBL" id="UOEK01000347">
    <property type="protein sequence ID" value="VAW06349.1"/>
    <property type="molecule type" value="Genomic_DNA"/>
</dbReference>
<dbReference type="InterPro" id="IPR020904">
    <property type="entry name" value="Sc_DH/Rdtase_CS"/>
</dbReference>
<reference evidence="3" key="1">
    <citation type="submission" date="2018-06" db="EMBL/GenBank/DDBJ databases">
        <authorList>
            <person name="Zhirakovskaya E."/>
        </authorList>
    </citation>
    <scope>NUCLEOTIDE SEQUENCE</scope>
</reference>
<dbReference type="FunFam" id="3.40.50.720:FF:000047">
    <property type="entry name" value="NADP-dependent L-serine/L-allo-threonine dehydrogenase"/>
    <property type="match status" value="1"/>
</dbReference>
<evidence type="ECO:0000313" key="3">
    <source>
        <dbReference type="EMBL" id="VAW06349.1"/>
    </source>
</evidence>
<evidence type="ECO:0000256" key="2">
    <source>
        <dbReference type="ARBA" id="ARBA00023002"/>
    </source>
</evidence>
<dbReference type="PRINTS" id="PR00081">
    <property type="entry name" value="GDHRDH"/>
</dbReference>
<protein>
    <submittedName>
        <fullName evidence="3">Uncharacterized protein</fullName>
    </submittedName>
</protein>
<proteinExistence type="inferred from homology"/>
<dbReference type="PANTHER" id="PTHR42901">
    <property type="entry name" value="ALCOHOL DEHYDROGENASE"/>
    <property type="match status" value="1"/>
</dbReference>
<dbReference type="PRINTS" id="PR00080">
    <property type="entry name" value="SDRFAMILY"/>
</dbReference>
<dbReference type="InterPro" id="IPR036291">
    <property type="entry name" value="NAD(P)-bd_dom_sf"/>
</dbReference>
<organism evidence="3">
    <name type="scientific">hydrothermal vent metagenome</name>
    <dbReference type="NCBI Taxonomy" id="652676"/>
    <lineage>
        <taxon>unclassified sequences</taxon>
        <taxon>metagenomes</taxon>
        <taxon>ecological metagenomes</taxon>
    </lineage>
</organism>
<dbReference type="SUPFAM" id="SSF51735">
    <property type="entry name" value="NAD(P)-binding Rossmann-fold domains"/>
    <property type="match status" value="1"/>
</dbReference>
<dbReference type="Gene3D" id="3.40.50.720">
    <property type="entry name" value="NAD(P)-binding Rossmann-like Domain"/>
    <property type="match status" value="1"/>
</dbReference>
<dbReference type="AlphaFoldDB" id="A0A3B0T1X0"/>
<comment type="similarity">
    <text evidence="1">Belongs to the short-chain dehydrogenases/reductases (SDR) family.</text>
</comment>
<dbReference type="GO" id="GO:0016616">
    <property type="term" value="F:oxidoreductase activity, acting on the CH-OH group of donors, NAD or NADP as acceptor"/>
    <property type="evidence" value="ECO:0007669"/>
    <property type="project" value="UniProtKB-ARBA"/>
</dbReference>
<dbReference type="InterPro" id="IPR002347">
    <property type="entry name" value="SDR_fam"/>
</dbReference>
<keyword evidence="2" id="KW-0560">Oxidoreductase</keyword>
<gene>
    <name evidence="3" type="ORF">MNBD_ACTINO02-987</name>
</gene>
<name>A0A3B0T1X0_9ZZZZ</name>